<dbReference type="HOGENOM" id="CLU_2374293_0_0_1"/>
<name>A0A022WDF8_TRIRU</name>
<dbReference type="EMBL" id="KK207727">
    <property type="protein sequence ID" value="EZF56151.1"/>
    <property type="molecule type" value="Genomic_DNA"/>
</dbReference>
<evidence type="ECO:0000313" key="1">
    <source>
        <dbReference type="EMBL" id="EZF56151.1"/>
    </source>
</evidence>
<dbReference type="Proteomes" id="UP000023758">
    <property type="component" value="Unassembled WGS sequence"/>
</dbReference>
<protein>
    <submittedName>
        <fullName evidence="1">Uncharacterized protein</fullName>
    </submittedName>
</protein>
<proteinExistence type="predicted"/>
<reference evidence="1" key="1">
    <citation type="submission" date="2014-02" db="EMBL/GenBank/DDBJ databases">
        <title>The Genome Sequence of Trichophyton rubrum (morphotype fischeri) CBS 288.86.</title>
        <authorList>
            <consortium name="The Broad Institute Genomics Platform"/>
            <person name="Cuomo C.A."/>
            <person name="White T.C."/>
            <person name="Graser Y."/>
            <person name="Martinez-Rossi N."/>
            <person name="Heitman J."/>
            <person name="Young S.K."/>
            <person name="Zeng Q."/>
            <person name="Gargeya S."/>
            <person name="Abouelleil A."/>
            <person name="Alvarado L."/>
            <person name="Chapman S.B."/>
            <person name="Gainer-Dewar J."/>
            <person name="Goldberg J."/>
            <person name="Griggs A."/>
            <person name="Gujja S."/>
            <person name="Hansen M."/>
            <person name="Howarth C."/>
            <person name="Imamovic A."/>
            <person name="Larimer J."/>
            <person name="Martinez D."/>
            <person name="Murphy C."/>
            <person name="Pearson M.D."/>
            <person name="Persinoti G."/>
            <person name="Poon T."/>
            <person name="Priest M."/>
            <person name="Roberts A.D."/>
            <person name="Saif S."/>
            <person name="Shea T.D."/>
            <person name="Sykes S.N."/>
            <person name="Wortman J."/>
            <person name="Nusbaum C."/>
            <person name="Birren B."/>
        </authorList>
    </citation>
    <scope>NUCLEOTIDE SEQUENCE [LARGE SCALE GENOMIC DNA]</scope>
    <source>
        <strain evidence="1">CBS 288.86</strain>
    </source>
</reference>
<gene>
    <name evidence="1" type="ORF">H103_01395</name>
</gene>
<accession>A0A022WDF8</accession>
<dbReference type="AlphaFoldDB" id="A0A022WDF8"/>
<sequence>MSSWISSDSPCSRQLSLPSGSIGILSQCSKQPAINCFLVQPREIFAFEIKETKASFEGLKPSMLSRMDRAFLCSDAHLLSMQPLCYHHWCASLLF</sequence>
<organism evidence="1">
    <name type="scientific">Trichophyton rubrum CBS 288.86</name>
    <dbReference type="NCBI Taxonomy" id="1215330"/>
    <lineage>
        <taxon>Eukaryota</taxon>
        <taxon>Fungi</taxon>
        <taxon>Dikarya</taxon>
        <taxon>Ascomycota</taxon>
        <taxon>Pezizomycotina</taxon>
        <taxon>Eurotiomycetes</taxon>
        <taxon>Eurotiomycetidae</taxon>
        <taxon>Onygenales</taxon>
        <taxon>Arthrodermataceae</taxon>
        <taxon>Trichophyton</taxon>
    </lineage>
</organism>